<dbReference type="AlphaFoldDB" id="A0A384JNJ5"/>
<protein>
    <submittedName>
        <fullName evidence="2">Uncharacterized protein</fullName>
    </submittedName>
</protein>
<reference evidence="2 3" key="1">
    <citation type="journal article" date="2011" name="PLoS Genet.">
        <title>Genomic analysis of the necrotrophic fungal pathogens Sclerotinia sclerotiorum and Botrytis cinerea.</title>
        <authorList>
            <person name="Amselem J."/>
            <person name="Cuomo C.A."/>
            <person name="van Kan J.A."/>
            <person name="Viaud M."/>
            <person name="Benito E.P."/>
            <person name="Couloux A."/>
            <person name="Coutinho P.M."/>
            <person name="de Vries R.P."/>
            <person name="Dyer P.S."/>
            <person name="Fillinger S."/>
            <person name="Fournier E."/>
            <person name="Gout L."/>
            <person name="Hahn M."/>
            <person name="Kohn L."/>
            <person name="Lapalu N."/>
            <person name="Plummer K.M."/>
            <person name="Pradier J.M."/>
            <person name="Quevillon E."/>
            <person name="Sharon A."/>
            <person name="Simon A."/>
            <person name="ten Have A."/>
            <person name="Tudzynski B."/>
            <person name="Tudzynski P."/>
            <person name="Wincker P."/>
            <person name="Andrew M."/>
            <person name="Anthouard V."/>
            <person name="Beever R.E."/>
            <person name="Beffa R."/>
            <person name="Benoit I."/>
            <person name="Bouzid O."/>
            <person name="Brault B."/>
            <person name="Chen Z."/>
            <person name="Choquer M."/>
            <person name="Collemare J."/>
            <person name="Cotton P."/>
            <person name="Danchin E.G."/>
            <person name="Da Silva C."/>
            <person name="Gautier A."/>
            <person name="Giraud C."/>
            <person name="Giraud T."/>
            <person name="Gonzalez C."/>
            <person name="Grossetete S."/>
            <person name="Guldener U."/>
            <person name="Henrissat B."/>
            <person name="Howlett B.J."/>
            <person name="Kodira C."/>
            <person name="Kretschmer M."/>
            <person name="Lappartient A."/>
            <person name="Leroch M."/>
            <person name="Levis C."/>
            <person name="Mauceli E."/>
            <person name="Neuveglise C."/>
            <person name="Oeser B."/>
            <person name="Pearson M."/>
            <person name="Poulain J."/>
            <person name="Poussereau N."/>
            <person name="Quesneville H."/>
            <person name="Rascle C."/>
            <person name="Schumacher J."/>
            <person name="Segurens B."/>
            <person name="Sexton A."/>
            <person name="Silva E."/>
            <person name="Sirven C."/>
            <person name="Soanes D.M."/>
            <person name="Talbot N.J."/>
            <person name="Templeton M."/>
            <person name="Yandava C."/>
            <person name="Yarden O."/>
            <person name="Zeng Q."/>
            <person name="Rollins J.A."/>
            <person name="Lebrun M.H."/>
            <person name="Dickman M."/>
        </authorList>
    </citation>
    <scope>NUCLEOTIDE SEQUENCE [LARGE SCALE GENOMIC DNA]</scope>
    <source>
        <strain evidence="2 3">B05.10</strain>
    </source>
</reference>
<keyword evidence="3" id="KW-1185">Reference proteome</keyword>
<dbReference type="OMA" id="VWTWLAN"/>
<evidence type="ECO:0000313" key="2">
    <source>
        <dbReference type="EMBL" id="ATZ52051.1"/>
    </source>
</evidence>
<feature type="signal peptide" evidence="1">
    <location>
        <begin position="1"/>
        <end position="19"/>
    </location>
</feature>
<dbReference type="Proteomes" id="UP000001798">
    <property type="component" value="Chromosome 7"/>
</dbReference>
<dbReference type="RefSeq" id="XP_001545427.1">
    <property type="nucleotide sequence ID" value="XM_001545377.2"/>
</dbReference>
<evidence type="ECO:0000313" key="3">
    <source>
        <dbReference type="Proteomes" id="UP000001798"/>
    </source>
</evidence>
<name>A0A384JNJ5_BOTFB</name>
<reference evidence="2 3" key="2">
    <citation type="journal article" date="2012" name="Eukaryot. Cell">
        <title>Genome update of Botrytis cinerea strains B05.10 and T4.</title>
        <authorList>
            <person name="Staats M."/>
            <person name="van Kan J.A."/>
        </authorList>
    </citation>
    <scope>NUCLEOTIDE SEQUENCE [LARGE SCALE GENOMIC DNA]</scope>
    <source>
        <strain evidence="2 3">B05.10</strain>
    </source>
</reference>
<evidence type="ECO:0000256" key="1">
    <source>
        <dbReference type="SAM" id="SignalP"/>
    </source>
</evidence>
<feature type="chain" id="PRO_5016822453" evidence="1">
    <location>
        <begin position="20"/>
        <end position="153"/>
    </location>
</feature>
<gene>
    <name evidence="2" type="ORF">BCIN_07g05740</name>
</gene>
<reference evidence="2 3" key="3">
    <citation type="journal article" date="2017" name="Mol. Plant Pathol.">
        <title>A gapless genome sequence of the fungus Botrytis cinerea.</title>
        <authorList>
            <person name="Van Kan J.A."/>
            <person name="Stassen J.H."/>
            <person name="Mosbach A."/>
            <person name="Van Der Lee T.A."/>
            <person name="Faino L."/>
            <person name="Farmer A.D."/>
            <person name="Papasotiriou D.G."/>
            <person name="Zhou S."/>
            <person name="Seidl M.F."/>
            <person name="Cottam E."/>
            <person name="Edel D."/>
            <person name="Hahn M."/>
            <person name="Schwartz D.C."/>
            <person name="Dietrich R.A."/>
            <person name="Widdison S."/>
            <person name="Scalliet G."/>
        </authorList>
    </citation>
    <scope>NUCLEOTIDE SEQUENCE [LARGE SCALE GENOMIC DNA]</scope>
    <source>
        <strain evidence="2 3">B05.10</strain>
    </source>
</reference>
<sequence length="153" mass="16761">MQFSTLLISAAALIPSALGCMNVSVVYTFGTDNAPSNLFISYLDNGGVTCYYNERSPPTGHQLAYPLVANAEGIKLNDTYTGCVYKYSSEIQLDLVEKGYKKSHNVINSYQYEVGVNSPKTVEYTGLYLGDKTVSGGSGDKPEVWTWTTDFFC</sequence>
<keyword evidence="1" id="KW-0732">Signal</keyword>
<organism evidence="2 3">
    <name type="scientific">Botryotinia fuckeliana (strain B05.10)</name>
    <name type="common">Noble rot fungus</name>
    <name type="synonym">Botrytis cinerea</name>
    <dbReference type="NCBI Taxonomy" id="332648"/>
    <lineage>
        <taxon>Eukaryota</taxon>
        <taxon>Fungi</taxon>
        <taxon>Dikarya</taxon>
        <taxon>Ascomycota</taxon>
        <taxon>Pezizomycotina</taxon>
        <taxon>Leotiomycetes</taxon>
        <taxon>Helotiales</taxon>
        <taxon>Sclerotiniaceae</taxon>
        <taxon>Botrytis</taxon>
    </lineage>
</organism>
<dbReference type="OrthoDB" id="3474210at2759"/>
<proteinExistence type="predicted"/>
<dbReference type="VEuPathDB" id="FungiDB:Bcin07g05740"/>
<accession>A0A384JNJ5</accession>
<dbReference type="KEGG" id="bfu:BCIN_07g05740"/>
<dbReference type="GeneID" id="5425875"/>
<dbReference type="EMBL" id="CP009811">
    <property type="protein sequence ID" value="ATZ52051.1"/>
    <property type="molecule type" value="Genomic_DNA"/>
</dbReference>